<dbReference type="eggNOG" id="KOG2151">
    <property type="taxonomic scope" value="Eukaryota"/>
</dbReference>
<evidence type="ECO:0000313" key="6">
    <source>
        <dbReference type="EMBL" id="EMS51634.1"/>
    </source>
</evidence>
<dbReference type="GO" id="GO:0030015">
    <property type="term" value="C:CCR4-NOT core complex"/>
    <property type="evidence" value="ECO:0007669"/>
    <property type="project" value="InterPro"/>
</dbReference>
<name>M7ZU61_TRIUA</name>
<keyword evidence="2" id="KW-0805">Transcription regulation</keyword>
<evidence type="ECO:0000256" key="3">
    <source>
        <dbReference type="ARBA" id="ARBA00023163"/>
    </source>
</evidence>
<evidence type="ECO:0000256" key="1">
    <source>
        <dbReference type="ARBA" id="ARBA00007682"/>
    </source>
</evidence>
<dbReference type="AlphaFoldDB" id="M7ZU61"/>
<sequence length="383" mass="42689">MAKIRERKTRDIGQVKCIKDGACQLLVKDEEIKHRWREYFDKLFNGENESSTIELDDSFDETSMRFVRRIQESEVKEALKRMKGGKAMGPDCIPIEVWKGNSSDYGMDLHHKDHLHENANIMQGQHFPMGRSSGFNLGGSYPARQQQQQSTTSVQNGLDNIGLRPINSPSPSSNSGSYEQLIQQYHQPQTQNSLRSQTSSGQQSSKDQSQKSAQGKETVPDPYSLLGLLNLIKSKEPGPTALALGLDLTTLGLNLNSPDCLWKTFGSPWSNEPAKGEPDYQIPACYSAEQPPPLQPFNFPKFHPLTLFYIFYSMPKDVAQLYAANELCSCASCMSILDSRLGLVDVVAPIASQPLTRNWACSVFVVLVATPLSTDNRPPMTRN</sequence>
<dbReference type="EMBL" id="KD217655">
    <property type="protein sequence ID" value="EMS51634.1"/>
    <property type="molecule type" value="Genomic_DNA"/>
</dbReference>
<dbReference type="Pfam" id="PF04153">
    <property type="entry name" value="NOT2_3_5_C"/>
    <property type="match status" value="1"/>
</dbReference>
<reference evidence="6" key="1">
    <citation type="journal article" date="2013" name="Nature">
        <title>Draft genome of the wheat A-genome progenitor Triticum urartu.</title>
        <authorList>
            <person name="Ling H.Q."/>
            <person name="Zhao S."/>
            <person name="Liu D."/>
            <person name="Wang J."/>
            <person name="Sun H."/>
            <person name="Zhang C."/>
            <person name="Fan H."/>
            <person name="Li D."/>
            <person name="Dong L."/>
            <person name="Tao Y."/>
            <person name="Gao C."/>
            <person name="Wu H."/>
            <person name="Li Y."/>
            <person name="Cui Y."/>
            <person name="Guo X."/>
            <person name="Zheng S."/>
            <person name="Wang B."/>
            <person name="Yu K."/>
            <person name="Liang Q."/>
            <person name="Yang W."/>
            <person name="Lou X."/>
            <person name="Chen J."/>
            <person name="Feng M."/>
            <person name="Jian J."/>
            <person name="Zhang X."/>
            <person name="Luo G."/>
            <person name="Jiang Y."/>
            <person name="Liu J."/>
            <person name="Wang Z."/>
            <person name="Sha Y."/>
            <person name="Zhang B."/>
            <person name="Wu H."/>
            <person name="Tang D."/>
            <person name="Shen Q."/>
            <person name="Xue P."/>
            <person name="Zou S."/>
            <person name="Wang X."/>
            <person name="Liu X."/>
            <person name="Wang F."/>
            <person name="Yang Y."/>
            <person name="An X."/>
            <person name="Dong Z."/>
            <person name="Zhang K."/>
            <person name="Zhang X."/>
            <person name="Luo M.C."/>
            <person name="Dvorak J."/>
            <person name="Tong Y."/>
            <person name="Wang J."/>
            <person name="Yang H."/>
            <person name="Li Z."/>
            <person name="Wang D."/>
            <person name="Zhang A."/>
            <person name="Wang J."/>
        </authorList>
    </citation>
    <scope>NUCLEOTIDE SEQUENCE</scope>
</reference>
<feature type="region of interest" description="Disordered" evidence="4">
    <location>
        <begin position="125"/>
        <end position="219"/>
    </location>
</feature>
<dbReference type="STRING" id="4572.M7ZU61"/>
<evidence type="ECO:0000256" key="2">
    <source>
        <dbReference type="ARBA" id="ARBA00023015"/>
    </source>
</evidence>
<dbReference type="InterPro" id="IPR007282">
    <property type="entry name" value="NOT2/3/5_C"/>
</dbReference>
<protein>
    <submittedName>
        <fullName evidence="6">Putative NOT transcription complex subunit VIP2</fullName>
    </submittedName>
</protein>
<accession>M7ZU61</accession>
<feature type="compositionally biased region" description="Low complexity" evidence="4">
    <location>
        <begin position="167"/>
        <end position="177"/>
    </location>
</feature>
<dbReference type="InterPro" id="IPR038635">
    <property type="entry name" value="CCR4-NOT_su2/3/5_C_sf"/>
</dbReference>
<dbReference type="GO" id="GO:0006355">
    <property type="term" value="P:regulation of DNA-templated transcription"/>
    <property type="evidence" value="ECO:0007669"/>
    <property type="project" value="InterPro"/>
</dbReference>
<dbReference type="Gene3D" id="2.30.30.1020">
    <property type="entry name" value="CCR4-NOT complex subunit 2/3/5, C-terminal domain"/>
    <property type="match status" value="1"/>
</dbReference>
<keyword evidence="3" id="KW-0804">Transcription</keyword>
<feature type="compositionally biased region" description="Low complexity" evidence="4">
    <location>
        <begin position="145"/>
        <end position="155"/>
    </location>
</feature>
<proteinExistence type="inferred from homology"/>
<comment type="similarity">
    <text evidence="1">Belongs to the CNOT2/3/5 family.</text>
</comment>
<dbReference type="PANTHER" id="PTHR23326">
    <property type="entry name" value="CCR4 NOT-RELATED"/>
    <property type="match status" value="1"/>
</dbReference>
<evidence type="ECO:0000259" key="5">
    <source>
        <dbReference type="Pfam" id="PF04153"/>
    </source>
</evidence>
<feature type="domain" description="NOT2/NOT3/NOT5 C-terminal" evidence="5">
    <location>
        <begin position="263"/>
        <end position="328"/>
    </location>
</feature>
<organism evidence="6">
    <name type="scientific">Triticum urartu</name>
    <name type="common">Red wild einkorn</name>
    <name type="synonym">Crithodium urartu</name>
    <dbReference type="NCBI Taxonomy" id="4572"/>
    <lineage>
        <taxon>Eukaryota</taxon>
        <taxon>Viridiplantae</taxon>
        <taxon>Streptophyta</taxon>
        <taxon>Embryophyta</taxon>
        <taxon>Tracheophyta</taxon>
        <taxon>Spermatophyta</taxon>
        <taxon>Magnoliopsida</taxon>
        <taxon>Liliopsida</taxon>
        <taxon>Poales</taxon>
        <taxon>Poaceae</taxon>
        <taxon>BOP clade</taxon>
        <taxon>Pooideae</taxon>
        <taxon>Triticodae</taxon>
        <taxon>Triticeae</taxon>
        <taxon>Triticinae</taxon>
        <taxon>Triticum</taxon>
    </lineage>
</organism>
<gene>
    <name evidence="6" type="ORF">TRIUR3_10392</name>
</gene>
<dbReference type="InterPro" id="IPR040168">
    <property type="entry name" value="Not2/3/5"/>
</dbReference>
<feature type="compositionally biased region" description="Low complexity" evidence="4">
    <location>
        <begin position="196"/>
        <end position="216"/>
    </location>
</feature>
<feature type="compositionally biased region" description="Polar residues" evidence="4">
    <location>
        <begin position="178"/>
        <end position="195"/>
    </location>
</feature>
<evidence type="ECO:0000256" key="4">
    <source>
        <dbReference type="SAM" id="MobiDB-lite"/>
    </source>
</evidence>